<dbReference type="OrthoDB" id="278404at2"/>
<proteinExistence type="predicted"/>
<dbReference type="GO" id="GO:0016987">
    <property type="term" value="F:sigma factor activity"/>
    <property type="evidence" value="ECO:0007669"/>
    <property type="project" value="InterPro"/>
</dbReference>
<dbReference type="SUPFAM" id="SSF88659">
    <property type="entry name" value="Sigma3 and sigma4 domains of RNA polymerase sigma factors"/>
    <property type="match status" value="1"/>
</dbReference>
<reference evidence="2 3" key="1">
    <citation type="submission" date="2019-02" db="EMBL/GenBank/DDBJ databases">
        <title>Deep-cultivation of Planctomycetes and their phenomic and genomic characterization uncovers novel biology.</title>
        <authorList>
            <person name="Wiegand S."/>
            <person name="Jogler M."/>
            <person name="Boedeker C."/>
            <person name="Pinto D."/>
            <person name="Vollmers J."/>
            <person name="Rivas-Marin E."/>
            <person name="Kohn T."/>
            <person name="Peeters S.H."/>
            <person name="Heuer A."/>
            <person name="Rast P."/>
            <person name="Oberbeckmann S."/>
            <person name="Bunk B."/>
            <person name="Jeske O."/>
            <person name="Meyerdierks A."/>
            <person name="Storesund J.E."/>
            <person name="Kallscheuer N."/>
            <person name="Luecker S."/>
            <person name="Lage O.M."/>
            <person name="Pohl T."/>
            <person name="Merkel B.J."/>
            <person name="Hornburger P."/>
            <person name="Mueller R.-W."/>
            <person name="Bruemmer F."/>
            <person name="Labrenz M."/>
            <person name="Spormann A.M."/>
            <person name="Op den Camp H."/>
            <person name="Overmann J."/>
            <person name="Amann R."/>
            <person name="Jetten M.S.M."/>
            <person name="Mascher T."/>
            <person name="Medema M.H."/>
            <person name="Devos D.P."/>
            <person name="Kaster A.-K."/>
            <person name="Ovreas L."/>
            <person name="Rohde M."/>
            <person name="Galperin M.Y."/>
            <person name="Jogler C."/>
        </authorList>
    </citation>
    <scope>NUCLEOTIDE SEQUENCE [LARGE SCALE GENOMIC DNA]</scope>
    <source>
        <strain evidence="2 3">EC9</strain>
    </source>
</reference>
<dbReference type="NCBIfam" id="TIGR02937">
    <property type="entry name" value="sigma70-ECF"/>
    <property type="match status" value="1"/>
</dbReference>
<keyword evidence="3" id="KW-1185">Reference proteome</keyword>
<evidence type="ECO:0000313" key="2">
    <source>
        <dbReference type="EMBL" id="QDS88568.1"/>
    </source>
</evidence>
<dbReference type="AlphaFoldDB" id="A0A517M110"/>
<sequence length="208" mass="23063">MDNDPTTLDVQRYLGELANLDGDTPAEPIIRALIARSVGRLHLLCETLLVRSYPRLMQPPLNLQSEEMLSAVVDRLIKAMQEIRPTNVRQFFGLANQHMRWELNDLARRLDNHPKNQALDGAVVPAPEPSGSQLSPNAVRMLAAIENLPDPEREVFGLVRIQGMSHTEAADLLDVSPKTIQRRLNRGVILLTESLGDLNPTASSPNEG</sequence>
<dbReference type="InterPro" id="IPR013249">
    <property type="entry name" value="RNA_pol_sigma70_r4_t2"/>
</dbReference>
<dbReference type="InterPro" id="IPR013324">
    <property type="entry name" value="RNA_pol_sigma_r3/r4-like"/>
</dbReference>
<dbReference type="Pfam" id="PF08281">
    <property type="entry name" value="Sigma70_r4_2"/>
    <property type="match status" value="1"/>
</dbReference>
<dbReference type="RefSeq" id="WP_145345876.1">
    <property type="nucleotide sequence ID" value="NZ_CP036261.1"/>
</dbReference>
<dbReference type="InterPro" id="IPR036388">
    <property type="entry name" value="WH-like_DNA-bd_sf"/>
</dbReference>
<gene>
    <name evidence="2" type="ORF">EC9_27590</name>
</gene>
<name>A0A517M110_9BACT</name>
<accession>A0A517M110</accession>
<evidence type="ECO:0000259" key="1">
    <source>
        <dbReference type="Pfam" id="PF08281"/>
    </source>
</evidence>
<dbReference type="CDD" id="cd06171">
    <property type="entry name" value="Sigma70_r4"/>
    <property type="match status" value="1"/>
</dbReference>
<dbReference type="Gene3D" id="1.10.10.10">
    <property type="entry name" value="Winged helix-like DNA-binding domain superfamily/Winged helix DNA-binding domain"/>
    <property type="match status" value="1"/>
</dbReference>
<dbReference type="InterPro" id="IPR014284">
    <property type="entry name" value="RNA_pol_sigma-70_dom"/>
</dbReference>
<organism evidence="2 3">
    <name type="scientific">Rosistilla ulvae</name>
    <dbReference type="NCBI Taxonomy" id="1930277"/>
    <lineage>
        <taxon>Bacteria</taxon>
        <taxon>Pseudomonadati</taxon>
        <taxon>Planctomycetota</taxon>
        <taxon>Planctomycetia</taxon>
        <taxon>Pirellulales</taxon>
        <taxon>Pirellulaceae</taxon>
        <taxon>Rosistilla</taxon>
    </lineage>
</organism>
<dbReference type="KEGG" id="ruv:EC9_27590"/>
<dbReference type="GO" id="GO:0006352">
    <property type="term" value="P:DNA-templated transcription initiation"/>
    <property type="evidence" value="ECO:0007669"/>
    <property type="project" value="InterPro"/>
</dbReference>
<dbReference type="Proteomes" id="UP000319557">
    <property type="component" value="Chromosome"/>
</dbReference>
<dbReference type="EMBL" id="CP036261">
    <property type="protein sequence ID" value="QDS88568.1"/>
    <property type="molecule type" value="Genomic_DNA"/>
</dbReference>
<feature type="domain" description="RNA polymerase sigma factor 70 region 4 type 2" evidence="1">
    <location>
        <begin position="140"/>
        <end position="188"/>
    </location>
</feature>
<dbReference type="GO" id="GO:0003677">
    <property type="term" value="F:DNA binding"/>
    <property type="evidence" value="ECO:0007669"/>
    <property type="project" value="InterPro"/>
</dbReference>
<protein>
    <submittedName>
        <fullName evidence="2">RNA polymerase sigma factor</fullName>
    </submittedName>
</protein>
<evidence type="ECO:0000313" key="3">
    <source>
        <dbReference type="Proteomes" id="UP000319557"/>
    </source>
</evidence>